<dbReference type="GO" id="GO:0097020">
    <property type="term" value="F:COPII receptor activity"/>
    <property type="evidence" value="ECO:0007669"/>
    <property type="project" value="InterPro"/>
</dbReference>
<comment type="similarity">
    <text evidence="2">Belongs to the SVP26 family.</text>
</comment>
<evidence type="ECO:0000256" key="5">
    <source>
        <dbReference type="ARBA" id="ARBA00022989"/>
    </source>
</evidence>
<feature type="transmembrane region" description="Helical" evidence="7">
    <location>
        <begin position="6"/>
        <end position="31"/>
    </location>
</feature>
<dbReference type="Pfam" id="PF04148">
    <property type="entry name" value="Erv26"/>
    <property type="match status" value="1"/>
</dbReference>
<reference evidence="9" key="1">
    <citation type="journal article" date="2013" name="Genome Biol.">
        <title>Draft genome of the mountain pine beetle, Dendroctonus ponderosae Hopkins, a major forest pest.</title>
        <authorList>
            <person name="Keeling C.I."/>
            <person name="Yuen M.M."/>
            <person name="Liao N.Y."/>
            <person name="Docking T.R."/>
            <person name="Chan S.K."/>
            <person name="Taylor G.A."/>
            <person name="Palmquist D.L."/>
            <person name="Jackman S.D."/>
            <person name="Nguyen A."/>
            <person name="Li M."/>
            <person name="Henderson H."/>
            <person name="Janes J.K."/>
            <person name="Zhao Y."/>
            <person name="Pandoh P."/>
            <person name="Moore R."/>
            <person name="Sperling F.A."/>
            <person name="Huber D.P."/>
            <person name="Birol I."/>
            <person name="Jones S.J."/>
            <person name="Bohlmann J."/>
        </authorList>
    </citation>
    <scope>NUCLEOTIDE SEQUENCE</scope>
</reference>
<evidence type="ECO:0000256" key="1">
    <source>
        <dbReference type="ARBA" id="ARBA00004141"/>
    </source>
</evidence>
<keyword evidence="6 7" id="KW-0472">Membrane</keyword>
<name>A0AAR5PBA7_DENPD</name>
<evidence type="ECO:0000256" key="2">
    <source>
        <dbReference type="ARBA" id="ARBA00008096"/>
    </source>
</evidence>
<dbReference type="GeneID" id="109536529"/>
<dbReference type="PANTHER" id="PTHR13144">
    <property type="entry name" value="TEX261 PROTEIN"/>
    <property type="match status" value="1"/>
</dbReference>
<evidence type="ECO:0000313" key="9">
    <source>
        <dbReference type="Proteomes" id="UP000019118"/>
    </source>
</evidence>
<dbReference type="KEGG" id="dpa:109536529"/>
<dbReference type="PANTHER" id="PTHR13144:SF0">
    <property type="entry name" value="PROTEIN TEX261"/>
    <property type="match status" value="1"/>
</dbReference>
<evidence type="ECO:0000256" key="4">
    <source>
        <dbReference type="ARBA" id="ARBA00022692"/>
    </source>
</evidence>
<accession>A0AAR5PBA7</accession>
<proteinExistence type="inferred from homology"/>
<reference evidence="8" key="2">
    <citation type="submission" date="2024-08" db="UniProtKB">
        <authorList>
            <consortium name="EnsemblMetazoa"/>
        </authorList>
    </citation>
    <scope>IDENTIFICATION</scope>
</reference>
<organism evidence="8 9">
    <name type="scientific">Dendroctonus ponderosae</name>
    <name type="common">Mountain pine beetle</name>
    <dbReference type="NCBI Taxonomy" id="77166"/>
    <lineage>
        <taxon>Eukaryota</taxon>
        <taxon>Metazoa</taxon>
        <taxon>Ecdysozoa</taxon>
        <taxon>Arthropoda</taxon>
        <taxon>Hexapoda</taxon>
        <taxon>Insecta</taxon>
        <taxon>Pterygota</taxon>
        <taxon>Neoptera</taxon>
        <taxon>Endopterygota</taxon>
        <taxon>Coleoptera</taxon>
        <taxon>Polyphaga</taxon>
        <taxon>Cucujiformia</taxon>
        <taxon>Curculionidae</taxon>
        <taxon>Scolytinae</taxon>
        <taxon>Dendroctonus</taxon>
    </lineage>
</organism>
<dbReference type="Proteomes" id="UP000019118">
    <property type="component" value="Unassembled WGS sequence"/>
</dbReference>
<feature type="transmembrane region" description="Helical" evidence="7">
    <location>
        <begin position="96"/>
        <end position="115"/>
    </location>
</feature>
<feature type="transmembrane region" description="Helical" evidence="7">
    <location>
        <begin position="127"/>
        <end position="146"/>
    </location>
</feature>
<evidence type="ECO:0000256" key="6">
    <source>
        <dbReference type="ARBA" id="ARBA00023136"/>
    </source>
</evidence>
<feature type="transmembrane region" description="Helical" evidence="7">
    <location>
        <begin position="43"/>
        <end position="62"/>
    </location>
</feature>
<protein>
    <recommendedName>
        <fullName evidence="3">Protein TEX261</fullName>
    </recommendedName>
</protein>
<dbReference type="GO" id="GO:0000139">
    <property type="term" value="C:Golgi membrane"/>
    <property type="evidence" value="ECO:0007669"/>
    <property type="project" value="TreeGrafter"/>
</dbReference>
<keyword evidence="4 7" id="KW-0812">Transmembrane</keyword>
<dbReference type="AlphaFoldDB" id="A0AAR5PBA7"/>
<keyword evidence="5 7" id="KW-1133">Transmembrane helix</keyword>
<evidence type="ECO:0000313" key="8">
    <source>
        <dbReference type="EnsemblMetazoa" id="XP_019758355.1"/>
    </source>
</evidence>
<evidence type="ECO:0000256" key="7">
    <source>
        <dbReference type="SAM" id="Phobius"/>
    </source>
</evidence>
<keyword evidence="9" id="KW-1185">Reference proteome</keyword>
<sequence>MLFLTLLSYLATLIQLCFLTVAVAAGLYYLAELVEEFPSQGKRIVWWMNFTVLLLYILLWIFESFPIHIIACGLLAHLCHFAIISSFPFASIESPFMILALIFVVVNHYLAFSYFPNNNNTLSEILAYFTLFLWLVPLSLFVSLSLSDTSLPTVADQPDIDAVSSYLSNKRKKYGFLSLLSYAKETVLPIRTKKGF</sequence>
<feature type="transmembrane region" description="Helical" evidence="7">
    <location>
        <begin position="68"/>
        <end position="89"/>
    </location>
</feature>
<dbReference type="GO" id="GO:0006888">
    <property type="term" value="P:endoplasmic reticulum to Golgi vesicle-mediated transport"/>
    <property type="evidence" value="ECO:0007669"/>
    <property type="project" value="InterPro"/>
</dbReference>
<dbReference type="GO" id="GO:0030134">
    <property type="term" value="C:COPII-coated ER to Golgi transport vesicle"/>
    <property type="evidence" value="ECO:0007669"/>
    <property type="project" value="TreeGrafter"/>
</dbReference>
<dbReference type="InterPro" id="IPR007277">
    <property type="entry name" value="Svp26/Tex261"/>
</dbReference>
<comment type="subcellular location">
    <subcellularLocation>
        <location evidence="1">Membrane</location>
        <topology evidence="1">Multi-pass membrane protein</topology>
    </subcellularLocation>
</comment>
<dbReference type="GO" id="GO:0005789">
    <property type="term" value="C:endoplasmic reticulum membrane"/>
    <property type="evidence" value="ECO:0007669"/>
    <property type="project" value="TreeGrafter"/>
</dbReference>
<evidence type="ECO:0000256" key="3">
    <source>
        <dbReference type="ARBA" id="ARBA00017877"/>
    </source>
</evidence>
<dbReference type="EnsemblMetazoa" id="XM_019902796.1">
    <property type="protein sequence ID" value="XP_019758355.1"/>
    <property type="gene ID" value="LOC109536529"/>
</dbReference>